<reference evidence="1 2" key="1">
    <citation type="submission" date="2023-06" db="EMBL/GenBank/DDBJ databases">
        <title>Rock-solubilizing bacteria, Microbacterium invictum, promotes re-establishment of vegetation in rocky wasteland by accelerating rock bio-weathering and reshaping soil bacterial community.</title>
        <authorList>
            <person name="Liu C."/>
        </authorList>
    </citation>
    <scope>NUCLEOTIDE SEQUENCE [LARGE SCALE GENOMIC DNA]</scope>
    <source>
        <strain evidence="1 2">X-18</strain>
    </source>
</reference>
<evidence type="ECO:0000313" key="2">
    <source>
        <dbReference type="Proteomes" id="UP001324533"/>
    </source>
</evidence>
<gene>
    <name evidence="1" type="ORF">T9R20_01465</name>
</gene>
<protein>
    <submittedName>
        <fullName evidence="1">DUF4192 family protein</fullName>
    </submittedName>
</protein>
<accession>A0ABZ0VCY1</accession>
<dbReference type="Proteomes" id="UP001324533">
    <property type="component" value="Chromosome"/>
</dbReference>
<dbReference type="EMBL" id="CP139779">
    <property type="protein sequence ID" value="WQB70652.1"/>
    <property type="molecule type" value="Genomic_DNA"/>
</dbReference>
<evidence type="ECO:0000313" key="1">
    <source>
        <dbReference type="EMBL" id="WQB70652.1"/>
    </source>
</evidence>
<name>A0ABZ0VCY1_9MICO</name>
<dbReference type="RefSeq" id="WP_322410791.1">
    <property type="nucleotide sequence ID" value="NZ_CP139779.1"/>
</dbReference>
<dbReference type="InterPro" id="IPR025447">
    <property type="entry name" value="DUF4192"/>
</dbReference>
<dbReference type="Pfam" id="PF13830">
    <property type="entry name" value="DUF4192"/>
    <property type="match status" value="1"/>
</dbReference>
<proteinExistence type="predicted"/>
<sequence length="384" mass="40739">MTTIVRAATAAEFLSFVPRMLGYLPTDSVVLIPFEGKRTLGAMRVDLPTVADLDAAAATFVGLVCRIEAADAVAVVVFTGERFDGGRAPATALAEGIANRADASGLRVVDMLCHAADGWASYLDADTPPGGRPLSEVDVDALPAALADLPVAAGDQWSGAELPAVDLAEKERVGHALQSIRVAIEGFGSAAPGPGVRVDPRGLEAVCLLDDLPALFEEALQWNPAMLDPFDAALLLWCLDRPATRDVALVQWCDDIDRGDEAMAAQLRWEAGEPYPADIAKRMWGEGAQPSAERLRGALEVTRRVAAAAPRAVRPGPLAVCAWLSWALGRSTHAEWYVARSAEIDPSHGLTGIVLGMVRGGHLPEWAFPRTGLWHPEDARGPVT</sequence>
<keyword evidence="2" id="KW-1185">Reference proteome</keyword>
<organism evidence="1 2">
    <name type="scientific">Microbacterium invictum</name>
    <dbReference type="NCBI Taxonomy" id="515415"/>
    <lineage>
        <taxon>Bacteria</taxon>
        <taxon>Bacillati</taxon>
        <taxon>Actinomycetota</taxon>
        <taxon>Actinomycetes</taxon>
        <taxon>Micrococcales</taxon>
        <taxon>Microbacteriaceae</taxon>
        <taxon>Microbacterium</taxon>
    </lineage>
</organism>